<feature type="domain" description="Nephrocystin 3-like N-terminal" evidence="2">
    <location>
        <begin position="38"/>
        <end position="96"/>
    </location>
</feature>
<evidence type="ECO:0000256" key="1">
    <source>
        <dbReference type="ARBA" id="ARBA00022737"/>
    </source>
</evidence>
<proteinExistence type="predicted"/>
<reference evidence="3" key="1">
    <citation type="submission" date="2022-07" db="EMBL/GenBank/DDBJ databases">
        <title>Genome Sequence of Agrocybe chaxingu.</title>
        <authorList>
            <person name="Buettner E."/>
        </authorList>
    </citation>
    <scope>NUCLEOTIDE SEQUENCE</scope>
    <source>
        <strain evidence="3">MP-N11</strain>
    </source>
</reference>
<gene>
    <name evidence="3" type="ORF">NLJ89_g11003</name>
</gene>
<dbReference type="Pfam" id="PF24883">
    <property type="entry name" value="NPHP3_N"/>
    <property type="match status" value="1"/>
</dbReference>
<dbReference type="EMBL" id="JANKHO010002261">
    <property type="protein sequence ID" value="KAJ3493514.1"/>
    <property type="molecule type" value="Genomic_DNA"/>
</dbReference>
<comment type="caution">
    <text evidence="3">The sequence shown here is derived from an EMBL/GenBank/DDBJ whole genome shotgun (WGS) entry which is preliminary data.</text>
</comment>
<sequence length="123" mass="14054">MALSILHSRALIEAIIETDPLLFEYSLEVQLTRLVFEPLQRLFDPCTESPQPLPPLVVIDGFDECQDERAQSLLIEFPSSRRRRHTTPLKILIASRPEQCIKFSFNSVSPPSVVSFLEPNDDF</sequence>
<dbReference type="AlphaFoldDB" id="A0A9W8JXL0"/>
<organism evidence="3 4">
    <name type="scientific">Agrocybe chaxingu</name>
    <dbReference type="NCBI Taxonomy" id="84603"/>
    <lineage>
        <taxon>Eukaryota</taxon>
        <taxon>Fungi</taxon>
        <taxon>Dikarya</taxon>
        <taxon>Basidiomycota</taxon>
        <taxon>Agaricomycotina</taxon>
        <taxon>Agaricomycetes</taxon>
        <taxon>Agaricomycetidae</taxon>
        <taxon>Agaricales</taxon>
        <taxon>Agaricineae</taxon>
        <taxon>Strophariaceae</taxon>
        <taxon>Agrocybe</taxon>
    </lineage>
</organism>
<keyword evidence="4" id="KW-1185">Reference proteome</keyword>
<evidence type="ECO:0000313" key="4">
    <source>
        <dbReference type="Proteomes" id="UP001148786"/>
    </source>
</evidence>
<dbReference type="OrthoDB" id="5967843at2759"/>
<name>A0A9W8JXL0_9AGAR</name>
<keyword evidence="1" id="KW-0677">Repeat</keyword>
<dbReference type="Proteomes" id="UP001148786">
    <property type="component" value="Unassembled WGS sequence"/>
</dbReference>
<dbReference type="InterPro" id="IPR056884">
    <property type="entry name" value="NPHP3-like_N"/>
</dbReference>
<evidence type="ECO:0000259" key="2">
    <source>
        <dbReference type="Pfam" id="PF24883"/>
    </source>
</evidence>
<evidence type="ECO:0000313" key="3">
    <source>
        <dbReference type="EMBL" id="KAJ3493514.1"/>
    </source>
</evidence>
<protein>
    <recommendedName>
        <fullName evidence="2">Nephrocystin 3-like N-terminal domain-containing protein</fullName>
    </recommendedName>
</protein>
<accession>A0A9W8JXL0</accession>